<evidence type="ECO:0000259" key="2">
    <source>
        <dbReference type="PROSITE" id="PS50093"/>
    </source>
</evidence>
<feature type="signal peptide" evidence="1">
    <location>
        <begin position="1"/>
        <end position="19"/>
    </location>
</feature>
<dbReference type="Gene3D" id="2.60.40.740">
    <property type="match status" value="1"/>
</dbReference>
<dbReference type="PROSITE" id="PS50093">
    <property type="entry name" value="PKD"/>
    <property type="match status" value="1"/>
</dbReference>
<dbReference type="RefSeq" id="WP_188620393.1">
    <property type="nucleotide sequence ID" value="NZ_BMJE01000003.1"/>
</dbReference>
<protein>
    <recommendedName>
        <fullName evidence="2">PKD domain-containing protein</fullName>
    </recommendedName>
</protein>
<dbReference type="SUPFAM" id="SSF63829">
    <property type="entry name" value="Calcium-dependent phosphotriesterase"/>
    <property type="match status" value="1"/>
</dbReference>
<dbReference type="InterPro" id="IPR026341">
    <property type="entry name" value="T9SS_type_B"/>
</dbReference>
<keyword evidence="4" id="KW-1185">Reference proteome</keyword>
<evidence type="ECO:0000256" key="1">
    <source>
        <dbReference type="SAM" id="SignalP"/>
    </source>
</evidence>
<dbReference type="Proteomes" id="UP000615760">
    <property type="component" value="Unassembled WGS sequence"/>
</dbReference>
<keyword evidence="1" id="KW-0732">Signal</keyword>
<comment type="caution">
    <text evidence="3">The sequence shown here is derived from an EMBL/GenBank/DDBJ whole genome shotgun (WGS) entry which is preliminary data.</text>
</comment>
<evidence type="ECO:0000313" key="3">
    <source>
        <dbReference type="EMBL" id="GGB74045.1"/>
    </source>
</evidence>
<organism evidence="3 4">
    <name type="scientific">Flavobacterium suaedae</name>
    <dbReference type="NCBI Taxonomy" id="1767027"/>
    <lineage>
        <taxon>Bacteria</taxon>
        <taxon>Pseudomonadati</taxon>
        <taxon>Bacteroidota</taxon>
        <taxon>Flavobacteriia</taxon>
        <taxon>Flavobacteriales</taxon>
        <taxon>Flavobacteriaceae</taxon>
        <taxon>Flavobacterium</taxon>
    </lineage>
</organism>
<feature type="domain" description="PKD" evidence="2">
    <location>
        <begin position="442"/>
        <end position="485"/>
    </location>
</feature>
<name>A0ABQ1JS86_9FLAO</name>
<dbReference type="EMBL" id="BMJE01000003">
    <property type="protein sequence ID" value="GGB74045.1"/>
    <property type="molecule type" value="Genomic_DNA"/>
</dbReference>
<dbReference type="Gene3D" id="2.60.40.10">
    <property type="entry name" value="Immunoglobulins"/>
    <property type="match status" value="1"/>
</dbReference>
<dbReference type="InterPro" id="IPR035986">
    <property type="entry name" value="PKD_dom_sf"/>
</dbReference>
<dbReference type="Pfam" id="PF13585">
    <property type="entry name" value="CHU_C"/>
    <property type="match status" value="1"/>
</dbReference>
<dbReference type="NCBIfam" id="TIGR04131">
    <property type="entry name" value="Bac_Flav_CTERM"/>
    <property type="match status" value="1"/>
</dbReference>
<dbReference type="CDD" id="cd00146">
    <property type="entry name" value="PKD"/>
    <property type="match status" value="1"/>
</dbReference>
<feature type="chain" id="PRO_5045314597" description="PKD domain-containing protein" evidence="1">
    <location>
        <begin position="20"/>
        <end position="1120"/>
    </location>
</feature>
<proteinExistence type="predicted"/>
<evidence type="ECO:0000313" key="4">
    <source>
        <dbReference type="Proteomes" id="UP000615760"/>
    </source>
</evidence>
<accession>A0ABQ1JS86</accession>
<gene>
    <name evidence="3" type="ORF">GCM10007424_12430</name>
</gene>
<reference evidence="4" key="1">
    <citation type="journal article" date="2019" name="Int. J. Syst. Evol. Microbiol.">
        <title>The Global Catalogue of Microorganisms (GCM) 10K type strain sequencing project: providing services to taxonomists for standard genome sequencing and annotation.</title>
        <authorList>
            <consortium name="The Broad Institute Genomics Platform"/>
            <consortium name="The Broad Institute Genome Sequencing Center for Infectious Disease"/>
            <person name="Wu L."/>
            <person name="Ma J."/>
        </authorList>
    </citation>
    <scope>NUCLEOTIDE SEQUENCE [LARGE SCALE GENOMIC DNA]</scope>
    <source>
        <strain evidence="4">CGMCC 1.15461</strain>
    </source>
</reference>
<dbReference type="SUPFAM" id="SSF49299">
    <property type="entry name" value="PKD domain"/>
    <property type="match status" value="1"/>
</dbReference>
<dbReference type="InterPro" id="IPR013783">
    <property type="entry name" value="Ig-like_fold"/>
</dbReference>
<dbReference type="InterPro" id="IPR000601">
    <property type="entry name" value="PKD_dom"/>
</dbReference>
<dbReference type="Pfam" id="PF18911">
    <property type="entry name" value="PKD_4"/>
    <property type="match status" value="1"/>
</dbReference>
<sequence>MKLYTTSLLFLFCITTAFSQGEANNWYFGNNAGIQFLEDGSVLPLNGGQMTTNEGCSTISDPDGNLLFYTDGRNVWDKNHIIMPNGNYSMGTGLNGDPSSTQSGIIVPKKGDPNIYYIFTVDEPHHQNAGAYPDQFTGTYIETGGVTGTVPTDDDGFNNGFNYSVVDLSLTGTNGSIGDITTRNVQLFTYDPTNIDEAKYKCSEKITAVKNASNTGFWVITHFLDKFYAFEVTADGVNETPVETTITPLINTLGYRRNAIGYLKASPNGEKLAIAHNQNGTVEGGASNNGSVYLYDFDNATGTVSNAILIKDNVNPYSIEFSAETKKLYAAYGSSGIGELFQYNLEENNIPASEVFISSLSSGGTALQLGPNGKIYRSNIGQSSLGVINNPEEDGLACDYQVNGVTLSPGMLATFGLPPFITSIFSAEIEFSNTCFGDITEFSLDALGEFDSVEWDLGDGTTSTENAPEHQYDTAGDYEVTAVITKDEEVFTVINTVRIHVVPTANDGITLIECDDDNDGFTTFNLTDNDANILGTQSSTSFNVKYYASEEDAEGNNNALNATNFTNTESPQTLYARIQNRANTACYAITSFNIDISNTPELNGNSFSICDDAEDGDDTNGKATFNLAEITEALVQDTDNYSATYYATEINAENESAPLDTEFYNTTANEQIIYIRVVNDSNTNCFIIEPVTLTVIPLPDVVTNAALIQCDLGINPDGITQFNLEEANEQFINGNPDLVTTYYATENNAISDTDAITGAYTNTENPQTVAVRVTNTATGCYRVLPLTLQVSVNTAPAIILDNCDDDGTEDGLHSFNLEDAGIENGTDVIVYYANATDALLEQNAISTDYTNTDPYEHSVYARIESNNECTLLQEIKLIVHELPDIETEAEAIVCNNTQEYITLTNGLSDNPNLYTYLWSTGATSRTIMVNEAGTYSVTVTNGNGCEKVRTITVTASDEAVIEDVIVTDLTDNNTVTIIATPATEVNTTYQYSIDMPNGPFQTSNFFEDVKPGIHTVYVVDEKGCGIVSKEISVLAIPKFFTPNGDGVNETWNVIGIKSSLYEKSNIYIFDRYGKFISGVKPNSIGWDGTLNGRRLPATDYWYVVELQDGRIVKGHFSMIR</sequence>